<comment type="cofactor">
    <cofactor evidence="1">
        <name>Zn(2+)</name>
        <dbReference type="ChEBI" id="CHEBI:29105"/>
    </cofactor>
</comment>
<name>A0A916YBC0_9SPHN</name>
<reference evidence="11 12" key="1">
    <citation type="journal article" date="2014" name="Int. J. Syst. Evol. Microbiol.">
        <title>Complete genome sequence of Corynebacterium casei LMG S-19264T (=DSM 44701T), isolated from a smear-ripened cheese.</title>
        <authorList>
            <consortium name="US DOE Joint Genome Institute (JGI-PGF)"/>
            <person name="Walter F."/>
            <person name="Albersmeier A."/>
            <person name="Kalinowski J."/>
            <person name="Ruckert C."/>
        </authorList>
    </citation>
    <scope>NUCLEOTIDE SEQUENCE [LARGE SCALE GENOMIC DNA]</scope>
    <source>
        <strain evidence="11 12">CGMCC 1.15358</strain>
    </source>
</reference>
<dbReference type="AlphaFoldDB" id="A0A916YBC0"/>
<comment type="similarity">
    <text evidence="2">Belongs to the peptidase M13 family.</text>
</comment>
<keyword evidence="12" id="KW-1185">Reference proteome</keyword>
<dbReference type="InterPro" id="IPR042089">
    <property type="entry name" value="Peptidase_M13_dom_2"/>
</dbReference>
<dbReference type="CDD" id="cd08662">
    <property type="entry name" value="M13"/>
    <property type="match status" value="1"/>
</dbReference>
<evidence type="ECO:0000313" key="12">
    <source>
        <dbReference type="Proteomes" id="UP000598997"/>
    </source>
</evidence>
<dbReference type="InterPro" id="IPR008753">
    <property type="entry name" value="Peptidase_M13_N"/>
</dbReference>
<evidence type="ECO:0000256" key="3">
    <source>
        <dbReference type="ARBA" id="ARBA00022670"/>
    </source>
</evidence>
<dbReference type="Gene3D" id="1.10.1380.10">
    <property type="entry name" value="Neutral endopeptidase , domain2"/>
    <property type="match status" value="1"/>
</dbReference>
<dbReference type="InterPro" id="IPR000718">
    <property type="entry name" value="Peptidase_M13"/>
</dbReference>
<dbReference type="InterPro" id="IPR018497">
    <property type="entry name" value="Peptidase_M13_C"/>
</dbReference>
<dbReference type="SUPFAM" id="SSF55486">
    <property type="entry name" value="Metalloproteases ('zincins'), catalytic domain"/>
    <property type="match status" value="1"/>
</dbReference>
<dbReference type="PANTHER" id="PTHR11733:SF167">
    <property type="entry name" value="FI17812P1-RELATED"/>
    <property type="match status" value="1"/>
</dbReference>
<evidence type="ECO:0000256" key="7">
    <source>
        <dbReference type="ARBA" id="ARBA00023049"/>
    </source>
</evidence>
<feature type="signal peptide" evidence="8">
    <location>
        <begin position="1"/>
        <end position="23"/>
    </location>
</feature>
<dbReference type="GO" id="GO:0046872">
    <property type="term" value="F:metal ion binding"/>
    <property type="evidence" value="ECO:0007669"/>
    <property type="project" value="UniProtKB-KW"/>
</dbReference>
<evidence type="ECO:0000256" key="8">
    <source>
        <dbReference type="SAM" id="SignalP"/>
    </source>
</evidence>
<evidence type="ECO:0000259" key="10">
    <source>
        <dbReference type="Pfam" id="PF05649"/>
    </source>
</evidence>
<dbReference type="PRINTS" id="PR00786">
    <property type="entry name" value="NEPRILYSIN"/>
</dbReference>
<dbReference type="Pfam" id="PF01431">
    <property type="entry name" value="Peptidase_M13"/>
    <property type="match status" value="1"/>
</dbReference>
<sequence>MTRKLLIAGCSALAFALTSPAIAQDTSEETIAAAEAADWGAFGVQTQYMDTSVEPGDDFDAYVNGEWIKTTEIPADKTSYGAFNLLGDLSEARVHMILKELAAGTWEAGSDEARLANAYAAFMDTDAIDAAGLAPAQPYLQTIYAAKTPADLVKLFATPGYASPIAPAVFADMKNSDVNAIYFFTSGLGLPDRDYYLKPTATNLEAQAEYKKYLAFLLGKAGYQNPEEAARAVYSLEVRMAQEDWSQEVSRQRDLTYTRLEANELAELGPDGLMTRFLADMGLGDLPYAVVWQMPPTQEELDAAGIDAAEAAANIGGGVPAVLDMLETVPVSTWQAWLAAKFLSSHSEVLPTDIADARFDFYGRTLRGQEEQRPRWKRGIDAVEGQMGELLGKIYTERYYSVEEKAKMEALVANLRTAMDANLDDLTWMGADTKVEAKAKLNAFMPKIGSPDEFETYEGLMPTANDPLANAMMASQWAFADEIKKVGQEVDRGEWGMFPQTVNAYYNPTLNEIVFPAAILQPPFFNVEADPAVNYGAIGAVIGHEMGHGFDDQGAKSDGEGNLRNWWTDGDKANFEKLQDALAAQYDAFCPFDNGETCVNGRLTMGENIGDLGGLSLAYRAYRLSLNGEEAPVIDGYTGDQRFFMSWAQVWRSKMREKRMRELLVTDPHSPPHYRINGIVRNFDEWYKAFDVKPGDDLYLPPDERVRIW</sequence>
<evidence type="ECO:0000256" key="5">
    <source>
        <dbReference type="ARBA" id="ARBA00022801"/>
    </source>
</evidence>
<dbReference type="Gene3D" id="3.40.390.10">
    <property type="entry name" value="Collagenase (Catalytic Domain)"/>
    <property type="match status" value="1"/>
</dbReference>
<dbReference type="OrthoDB" id="9775677at2"/>
<proteinExistence type="inferred from homology"/>
<dbReference type="RefSeq" id="WP_066764734.1">
    <property type="nucleotide sequence ID" value="NZ_BMIO01000002.1"/>
</dbReference>
<gene>
    <name evidence="11" type="ORF">GCM10010989_08420</name>
</gene>
<evidence type="ECO:0000259" key="9">
    <source>
        <dbReference type="Pfam" id="PF01431"/>
    </source>
</evidence>
<dbReference type="InterPro" id="IPR024079">
    <property type="entry name" value="MetalloPept_cat_dom_sf"/>
</dbReference>
<comment type="caution">
    <text evidence="11">The sequence shown here is derived from an EMBL/GenBank/DDBJ whole genome shotgun (WGS) entry which is preliminary data.</text>
</comment>
<dbReference type="GO" id="GO:0005886">
    <property type="term" value="C:plasma membrane"/>
    <property type="evidence" value="ECO:0007669"/>
    <property type="project" value="TreeGrafter"/>
</dbReference>
<evidence type="ECO:0000256" key="6">
    <source>
        <dbReference type="ARBA" id="ARBA00022833"/>
    </source>
</evidence>
<dbReference type="PROSITE" id="PS51885">
    <property type="entry name" value="NEPRILYSIN"/>
    <property type="match status" value="1"/>
</dbReference>
<dbReference type="GO" id="GO:0004222">
    <property type="term" value="F:metalloendopeptidase activity"/>
    <property type="evidence" value="ECO:0007669"/>
    <property type="project" value="InterPro"/>
</dbReference>
<protein>
    <submittedName>
        <fullName evidence="11">Zinc metalloprotease</fullName>
    </submittedName>
</protein>
<evidence type="ECO:0000256" key="2">
    <source>
        <dbReference type="ARBA" id="ARBA00007357"/>
    </source>
</evidence>
<dbReference type="Pfam" id="PF05649">
    <property type="entry name" value="Peptidase_M13_N"/>
    <property type="match status" value="1"/>
</dbReference>
<evidence type="ECO:0000256" key="1">
    <source>
        <dbReference type="ARBA" id="ARBA00001947"/>
    </source>
</evidence>
<feature type="domain" description="Peptidase M13 N-terminal" evidence="10">
    <location>
        <begin position="55"/>
        <end position="451"/>
    </location>
</feature>
<feature type="chain" id="PRO_5037218550" evidence="8">
    <location>
        <begin position="24"/>
        <end position="709"/>
    </location>
</feature>
<keyword evidence="7 11" id="KW-0482">Metalloprotease</keyword>
<evidence type="ECO:0000256" key="4">
    <source>
        <dbReference type="ARBA" id="ARBA00022723"/>
    </source>
</evidence>
<keyword evidence="4" id="KW-0479">Metal-binding</keyword>
<feature type="domain" description="Peptidase M13 C-terminal" evidence="9">
    <location>
        <begin position="503"/>
        <end position="706"/>
    </location>
</feature>
<organism evidence="11 12">
    <name type="scientific">Croceicoccus pelagius</name>
    <dbReference type="NCBI Taxonomy" id="1703341"/>
    <lineage>
        <taxon>Bacteria</taxon>
        <taxon>Pseudomonadati</taxon>
        <taxon>Pseudomonadota</taxon>
        <taxon>Alphaproteobacteria</taxon>
        <taxon>Sphingomonadales</taxon>
        <taxon>Erythrobacteraceae</taxon>
        <taxon>Croceicoccus</taxon>
    </lineage>
</organism>
<keyword evidence="8" id="KW-0732">Signal</keyword>
<keyword evidence="6" id="KW-0862">Zinc</keyword>
<keyword evidence="5" id="KW-0378">Hydrolase</keyword>
<dbReference type="PANTHER" id="PTHR11733">
    <property type="entry name" value="ZINC METALLOPROTEASE FAMILY M13 NEPRILYSIN-RELATED"/>
    <property type="match status" value="1"/>
</dbReference>
<dbReference type="EMBL" id="BMIO01000002">
    <property type="protein sequence ID" value="GGD36638.1"/>
    <property type="molecule type" value="Genomic_DNA"/>
</dbReference>
<accession>A0A916YBC0</accession>
<evidence type="ECO:0000313" key="11">
    <source>
        <dbReference type="EMBL" id="GGD36638.1"/>
    </source>
</evidence>
<dbReference type="GO" id="GO:0016485">
    <property type="term" value="P:protein processing"/>
    <property type="evidence" value="ECO:0007669"/>
    <property type="project" value="TreeGrafter"/>
</dbReference>
<keyword evidence="3" id="KW-0645">Protease</keyword>
<dbReference type="Proteomes" id="UP000598997">
    <property type="component" value="Unassembled WGS sequence"/>
</dbReference>